<reference evidence="2" key="1">
    <citation type="submission" date="2016-10" db="EMBL/GenBank/DDBJ databases">
        <authorList>
            <person name="Varghese N."/>
            <person name="Submissions S."/>
        </authorList>
    </citation>
    <scope>NUCLEOTIDE SEQUENCE [LARGE SCALE GENOMIC DNA]</scope>
    <source>
        <strain evidence="2">DSM 22376</strain>
    </source>
</reference>
<gene>
    <name evidence="1" type="ORF">SAMN05443667_10812</name>
</gene>
<keyword evidence="2" id="KW-1185">Reference proteome</keyword>
<evidence type="ECO:0000313" key="2">
    <source>
        <dbReference type="Proteomes" id="UP000198951"/>
    </source>
</evidence>
<dbReference type="EMBL" id="FNRD01000008">
    <property type="protein sequence ID" value="SEA74085.1"/>
    <property type="molecule type" value="Genomic_DNA"/>
</dbReference>
<accession>A0A1H4DMV0</accession>
<evidence type="ECO:0000313" key="1">
    <source>
        <dbReference type="EMBL" id="SEA74085.1"/>
    </source>
</evidence>
<protein>
    <submittedName>
        <fullName evidence="1">Uncharacterized protein</fullName>
    </submittedName>
</protein>
<dbReference type="STRING" id="150146.SAMN05443667_10812"/>
<organism evidence="1 2">
    <name type="scientific">Flavobacterium gillisiae</name>
    <dbReference type="NCBI Taxonomy" id="150146"/>
    <lineage>
        <taxon>Bacteria</taxon>
        <taxon>Pseudomonadati</taxon>
        <taxon>Bacteroidota</taxon>
        <taxon>Flavobacteriia</taxon>
        <taxon>Flavobacteriales</taxon>
        <taxon>Flavobacteriaceae</taxon>
        <taxon>Flavobacterium</taxon>
    </lineage>
</organism>
<sequence>MINKTRSNFTCRSGGAIGADTCFEEIAESFGVAVDVYSYKTKTHTSKNKVELTEAEFQEGIEHVEVANHTLQKLNYQRYFKLLARNWFIVKNAKHIYAITTIKKVKGKEMVAGGTGWAVQMAMDNHKSITIFDQKKKSWFIWDYTLQQFQSLETAPKITNIDFAGIGARNINADGIKAIENLFENSFKKPNL</sequence>
<name>A0A1H4DMV0_9FLAO</name>
<dbReference type="AlphaFoldDB" id="A0A1H4DMV0"/>
<proteinExistence type="predicted"/>
<dbReference type="Proteomes" id="UP000198951">
    <property type="component" value="Unassembled WGS sequence"/>
</dbReference>